<reference evidence="1" key="1">
    <citation type="submission" date="2020-12" db="EMBL/GenBank/DDBJ databases">
        <title>Oil enriched cultivation method for isolating marine PHA-producing bacteria.</title>
        <authorList>
            <person name="Zheng W."/>
            <person name="Yu S."/>
            <person name="Huang Y."/>
        </authorList>
    </citation>
    <scope>NUCLEOTIDE SEQUENCE</scope>
    <source>
        <strain evidence="1">SY-2-3</strain>
    </source>
</reference>
<sequence>MASAALALFLGIGQSAQSTATAQDASSDLEITLPMDHQSAYCQGQIPWEQHSEYHIDLLRLAARLSGRDITITPVCMDYPTEERRISMLLTASQINTVFFGTSSNREEKLLPAYVPIYLGTTGLRLFMARPETLPALREVETIDDLRTFSMGQGLGWPDSAILIENGFTVADGRYKTLHRMLGANRFDLYPRAFWQIIGEWTWMQSQAPNIAVSRDIALYYPQPIYFFFSPTTPVLRDAIQTGLERAYSNGMLLELLKSHPETAPSFNGLDLGSIRIIHGTNENLPEKSRQIMKQYGLFE</sequence>
<comment type="caution">
    <text evidence="1">The sequence shown here is derived from an EMBL/GenBank/DDBJ whole genome shotgun (WGS) entry which is preliminary data.</text>
</comment>
<dbReference type="EMBL" id="JAEKJW010000001">
    <property type="protein sequence ID" value="MBN8195635.1"/>
    <property type="molecule type" value="Genomic_DNA"/>
</dbReference>
<proteinExistence type="predicted"/>
<protein>
    <submittedName>
        <fullName evidence="1">ABC transporter substrate-binding protein</fullName>
    </submittedName>
</protein>
<dbReference type="RefSeq" id="WP_206926702.1">
    <property type="nucleotide sequence ID" value="NZ_JAEKJW010000001.1"/>
</dbReference>
<dbReference type="SUPFAM" id="SSF53850">
    <property type="entry name" value="Periplasmic binding protein-like II"/>
    <property type="match status" value="1"/>
</dbReference>
<dbReference type="AlphaFoldDB" id="A0A8I1M5G2"/>
<evidence type="ECO:0000313" key="1">
    <source>
        <dbReference type="EMBL" id="MBN8195635.1"/>
    </source>
</evidence>
<gene>
    <name evidence="1" type="ORF">JF547_03810</name>
</gene>
<name>A0A8I1M5G2_9PROT</name>
<organism evidence="1 2">
    <name type="scientific">Thalassospira povalilytica</name>
    <dbReference type="NCBI Taxonomy" id="732237"/>
    <lineage>
        <taxon>Bacteria</taxon>
        <taxon>Pseudomonadati</taxon>
        <taxon>Pseudomonadota</taxon>
        <taxon>Alphaproteobacteria</taxon>
        <taxon>Rhodospirillales</taxon>
        <taxon>Thalassospiraceae</taxon>
        <taxon>Thalassospira</taxon>
    </lineage>
</organism>
<dbReference type="Proteomes" id="UP000664405">
    <property type="component" value="Unassembled WGS sequence"/>
</dbReference>
<evidence type="ECO:0000313" key="2">
    <source>
        <dbReference type="Proteomes" id="UP000664405"/>
    </source>
</evidence>
<accession>A0A8I1M5G2</accession>